<evidence type="ECO:0000313" key="3">
    <source>
        <dbReference type="Proteomes" id="UP001649381"/>
    </source>
</evidence>
<keyword evidence="1" id="KW-1133">Transmembrane helix</keyword>
<name>A0ABS9GU75_9BACL</name>
<keyword evidence="1" id="KW-0472">Membrane</keyword>
<evidence type="ECO:0000313" key="2">
    <source>
        <dbReference type="EMBL" id="MCF6136392.1"/>
    </source>
</evidence>
<organism evidence="2 3">
    <name type="scientific">Pseudalkalibacillus berkeleyi</name>
    <dbReference type="NCBI Taxonomy" id="1069813"/>
    <lineage>
        <taxon>Bacteria</taxon>
        <taxon>Bacillati</taxon>
        <taxon>Bacillota</taxon>
        <taxon>Bacilli</taxon>
        <taxon>Bacillales</taxon>
        <taxon>Fictibacillaceae</taxon>
        <taxon>Pseudalkalibacillus</taxon>
    </lineage>
</organism>
<accession>A0ABS9GU75</accession>
<evidence type="ECO:0008006" key="4">
    <source>
        <dbReference type="Google" id="ProtNLM"/>
    </source>
</evidence>
<comment type="caution">
    <text evidence="2">The sequence shown here is derived from an EMBL/GenBank/DDBJ whole genome shotgun (WGS) entry which is preliminary data.</text>
</comment>
<sequence length="300" mass="34737">MKEKYFWVAIVVVVIAWIGNYTYLKSQQLDKPIILSHYYELEQADRTDIRIFYLTNKNHQALQRAQINGMDAYWRDDQGFSMYDQPIQPQVVQEFRHHYLKSAVLEVAGDMLPLKKGSGDIWSTNELSPTFIDSGQTVQLKPTELGMVSIIAGYPNKQAFLLTGNSGNNRTYVTKEALKPVVIDEINLPFKEQLKEHMNIKVDLNQNQVYQSSWNRISWNEVPGKELKEVTFPIHLKKRDNMSVYVQLDDQLKSYVHLSLKLKGKTTDGDQFITPVSIYSHPYFTQKDIDEIISDKGRGR</sequence>
<gene>
    <name evidence="2" type="ORF">L2716_01535</name>
</gene>
<protein>
    <recommendedName>
        <fullName evidence="4">DUF4340 domain-containing protein</fullName>
    </recommendedName>
</protein>
<keyword evidence="1" id="KW-0812">Transmembrane</keyword>
<evidence type="ECO:0000256" key="1">
    <source>
        <dbReference type="SAM" id="Phobius"/>
    </source>
</evidence>
<dbReference type="EMBL" id="JAKIJS010000001">
    <property type="protein sequence ID" value="MCF6136392.1"/>
    <property type="molecule type" value="Genomic_DNA"/>
</dbReference>
<keyword evidence="3" id="KW-1185">Reference proteome</keyword>
<dbReference type="Proteomes" id="UP001649381">
    <property type="component" value="Unassembled WGS sequence"/>
</dbReference>
<dbReference type="RefSeq" id="WP_236331012.1">
    <property type="nucleotide sequence ID" value="NZ_JAKIJS010000001.1"/>
</dbReference>
<proteinExistence type="predicted"/>
<feature type="transmembrane region" description="Helical" evidence="1">
    <location>
        <begin position="6"/>
        <end position="24"/>
    </location>
</feature>
<reference evidence="2 3" key="1">
    <citation type="submission" date="2022-01" db="EMBL/GenBank/DDBJ databases">
        <title>Alkalihalobacillus sp. EGI L200015, a novel bacterium isolated from a salt lake sediment.</title>
        <authorList>
            <person name="Gao L."/>
            <person name="Fang B.-Z."/>
            <person name="Li W.-J."/>
        </authorList>
    </citation>
    <scope>NUCLEOTIDE SEQUENCE [LARGE SCALE GENOMIC DNA]</scope>
    <source>
        <strain evidence="2 3">KCTC 12718</strain>
    </source>
</reference>